<reference evidence="2" key="2">
    <citation type="submission" date="2023-06" db="EMBL/GenBank/DDBJ databases">
        <authorList>
            <consortium name="Lawrence Berkeley National Laboratory"/>
            <person name="Haridas S."/>
            <person name="Hensen N."/>
            <person name="Bonometti L."/>
            <person name="Westerberg I."/>
            <person name="Brannstrom I.O."/>
            <person name="Guillou S."/>
            <person name="Cros-Aarteil S."/>
            <person name="Calhoun S."/>
            <person name="Kuo A."/>
            <person name="Mondo S."/>
            <person name="Pangilinan J."/>
            <person name="Riley R."/>
            <person name="Labutti K."/>
            <person name="Andreopoulos B."/>
            <person name="Lipzen A."/>
            <person name="Chen C."/>
            <person name="Yanf M."/>
            <person name="Daum C."/>
            <person name="Ng V."/>
            <person name="Clum A."/>
            <person name="Steindorff A."/>
            <person name="Ohm R."/>
            <person name="Martin F."/>
            <person name="Silar P."/>
            <person name="Natvig D."/>
            <person name="Lalanne C."/>
            <person name="Gautier V."/>
            <person name="Ament-Velasquez S.L."/>
            <person name="Kruys A."/>
            <person name="Hutchinson M.I."/>
            <person name="Powell A.J."/>
            <person name="Barry K."/>
            <person name="Miller A.N."/>
            <person name="Grigoriev I.V."/>
            <person name="Debuchy R."/>
            <person name="Gladieux P."/>
            <person name="Thoren M.H."/>
            <person name="Johannesson H."/>
        </authorList>
    </citation>
    <scope>NUCLEOTIDE SEQUENCE</scope>
    <source>
        <strain evidence="2">CBS 314.62</strain>
    </source>
</reference>
<dbReference type="AlphaFoldDB" id="A0AAE0XHA0"/>
<organism evidence="2 3">
    <name type="scientific">Podospora appendiculata</name>
    <dbReference type="NCBI Taxonomy" id="314037"/>
    <lineage>
        <taxon>Eukaryota</taxon>
        <taxon>Fungi</taxon>
        <taxon>Dikarya</taxon>
        <taxon>Ascomycota</taxon>
        <taxon>Pezizomycotina</taxon>
        <taxon>Sordariomycetes</taxon>
        <taxon>Sordariomycetidae</taxon>
        <taxon>Sordariales</taxon>
        <taxon>Podosporaceae</taxon>
        <taxon>Podospora</taxon>
    </lineage>
</organism>
<reference evidence="2" key="1">
    <citation type="journal article" date="2023" name="Mol. Phylogenet. Evol.">
        <title>Genome-scale phylogeny and comparative genomics of the fungal order Sordariales.</title>
        <authorList>
            <person name="Hensen N."/>
            <person name="Bonometti L."/>
            <person name="Westerberg I."/>
            <person name="Brannstrom I.O."/>
            <person name="Guillou S."/>
            <person name="Cros-Aarteil S."/>
            <person name="Calhoun S."/>
            <person name="Haridas S."/>
            <person name="Kuo A."/>
            <person name="Mondo S."/>
            <person name="Pangilinan J."/>
            <person name="Riley R."/>
            <person name="LaButti K."/>
            <person name="Andreopoulos B."/>
            <person name="Lipzen A."/>
            <person name="Chen C."/>
            <person name="Yan M."/>
            <person name="Daum C."/>
            <person name="Ng V."/>
            <person name="Clum A."/>
            <person name="Steindorff A."/>
            <person name="Ohm R.A."/>
            <person name="Martin F."/>
            <person name="Silar P."/>
            <person name="Natvig D.O."/>
            <person name="Lalanne C."/>
            <person name="Gautier V."/>
            <person name="Ament-Velasquez S.L."/>
            <person name="Kruys A."/>
            <person name="Hutchinson M.I."/>
            <person name="Powell A.J."/>
            <person name="Barry K."/>
            <person name="Miller A.N."/>
            <person name="Grigoriev I.V."/>
            <person name="Debuchy R."/>
            <person name="Gladieux P."/>
            <person name="Hiltunen Thoren M."/>
            <person name="Johannesson H."/>
        </authorList>
    </citation>
    <scope>NUCLEOTIDE SEQUENCE</scope>
    <source>
        <strain evidence="2">CBS 314.62</strain>
    </source>
</reference>
<accession>A0AAE0XHA0</accession>
<sequence>MFARKRKHVDISDDDDEDSDDERREAGTLVAYPGGPNSKVAARDPRTLPNPQELVIPITNNNLNHWDQVVLQARRELRCVPYHVPETPVYPRVPQLRPRGLPLRVAVATFTPRRLNAFQNFPHLPMEVRHKIWGMTVEPFTFTTGYFITLRANVGELLARRPYAIGQLDYTGLPRSRAMGSPIPRRESRTTACFQVLRRTFGNIERLTISARLVDHCAAVPELPNYDERTPETYDWMRLTLMDALENLSTVPLESSIPFRDTNRAPIPRLKNLCIATTESPRAAYHCSAGWLADHGGEHGDREHACPVRPRTASRPWLDDEDDDEDQDDDDEGG</sequence>
<evidence type="ECO:0000256" key="1">
    <source>
        <dbReference type="SAM" id="MobiDB-lite"/>
    </source>
</evidence>
<feature type="region of interest" description="Disordered" evidence="1">
    <location>
        <begin position="299"/>
        <end position="334"/>
    </location>
</feature>
<feature type="compositionally biased region" description="Acidic residues" evidence="1">
    <location>
        <begin position="319"/>
        <end position="334"/>
    </location>
</feature>
<feature type="region of interest" description="Disordered" evidence="1">
    <location>
        <begin position="1"/>
        <end position="46"/>
    </location>
</feature>
<name>A0AAE0XHA0_9PEZI</name>
<dbReference type="EMBL" id="JAULSO010000001">
    <property type="protein sequence ID" value="KAK3693380.1"/>
    <property type="molecule type" value="Genomic_DNA"/>
</dbReference>
<keyword evidence="3" id="KW-1185">Reference proteome</keyword>
<evidence type="ECO:0000313" key="2">
    <source>
        <dbReference type="EMBL" id="KAK3693380.1"/>
    </source>
</evidence>
<protein>
    <submittedName>
        <fullName evidence="2">Uncharacterized protein</fullName>
    </submittedName>
</protein>
<proteinExistence type="predicted"/>
<comment type="caution">
    <text evidence="2">The sequence shown here is derived from an EMBL/GenBank/DDBJ whole genome shotgun (WGS) entry which is preliminary data.</text>
</comment>
<evidence type="ECO:0000313" key="3">
    <source>
        <dbReference type="Proteomes" id="UP001270362"/>
    </source>
</evidence>
<gene>
    <name evidence="2" type="ORF">B0T22DRAFT_436566</name>
</gene>
<dbReference type="Proteomes" id="UP001270362">
    <property type="component" value="Unassembled WGS sequence"/>
</dbReference>